<dbReference type="InterPro" id="IPR004841">
    <property type="entry name" value="AA-permease/SLC12A_dom"/>
</dbReference>
<dbReference type="Gene3D" id="1.20.1740.10">
    <property type="entry name" value="Amino acid/polyamine transporter I"/>
    <property type="match status" value="1"/>
</dbReference>
<keyword evidence="5" id="KW-0029">Amino-acid transport</keyword>
<dbReference type="InterPro" id="IPR004840">
    <property type="entry name" value="Amino_acid_permease_CS"/>
</dbReference>
<dbReference type="PANTHER" id="PTHR43341">
    <property type="entry name" value="AMINO ACID PERMEASE"/>
    <property type="match status" value="1"/>
</dbReference>
<feature type="transmembrane region" description="Helical" evidence="8">
    <location>
        <begin position="38"/>
        <end position="59"/>
    </location>
</feature>
<protein>
    <submittedName>
        <fullName evidence="10">Gamma-aminobutyrate permease</fullName>
    </submittedName>
</protein>
<feature type="transmembrane region" description="Helical" evidence="8">
    <location>
        <begin position="147"/>
        <end position="164"/>
    </location>
</feature>
<evidence type="ECO:0000256" key="8">
    <source>
        <dbReference type="SAM" id="Phobius"/>
    </source>
</evidence>
<dbReference type="PROSITE" id="PS00218">
    <property type="entry name" value="AMINO_ACID_PERMEASE_1"/>
    <property type="match status" value="1"/>
</dbReference>
<keyword evidence="4 8" id="KW-0812">Transmembrane</keyword>
<reference evidence="10 11" key="1">
    <citation type="submission" date="2014-08" db="EMBL/GenBank/DDBJ databases">
        <title>Complete genome sequence of Corynebacterium aquilae S-613T(T) (=DSM 44791(T)), isolated from the choana of a healthy golden eagle.</title>
        <authorList>
            <person name="Ruckert C."/>
            <person name="Albersmeier A."/>
            <person name="Winkler A."/>
            <person name="Kalinowski J."/>
        </authorList>
    </citation>
    <scope>NUCLEOTIDE SEQUENCE [LARGE SCALE GENOMIC DNA]</scope>
    <source>
        <strain evidence="10 11">S-613</strain>
    </source>
</reference>
<dbReference type="KEGG" id="caqu:CAQU_01830"/>
<comment type="subcellular location">
    <subcellularLocation>
        <location evidence="1">Membrane</location>
        <topology evidence="1">Multi-pass membrane protein</topology>
    </subcellularLocation>
</comment>
<comment type="similarity">
    <text evidence="2">Belongs to the amino acid-polyamine-organocation (APC) superfamily. Amino acid transporter (AAT) (TC 2.A.3.1) family.</text>
</comment>
<name>A0A1L7CDU7_9CORY</name>
<feature type="transmembrane region" description="Helical" evidence="8">
    <location>
        <begin position="119"/>
        <end position="141"/>
    </location>
</feature>
<feature type="transmembrane region" description="Helical" evidence="8">
    <location>
        <begin position="65"/>
        <end position="82"/>
    </location>
</feature>
<evidence type="ECO:0000256" key="5">
    <source>
        <dbReference type="ARBA" id="ARBA00022970"/>
    </source>
</evidence>
<keyword evidence="6 8" id="KW-1133">Transmembrane helix</keyword>
<accession>A0A1L7CDU7</accession>
<dbReference type="Proteomes" id="UP000185478">
    <property type="component" value="Chromosome"/>
</dbReference>
<evidence type="ECO:0000313" key="11">
    <source>
        <dbReference type="Proteomes" id="UP000185478"/>
    </source>
</evidence>
<keyword evidence="3" id="KW-0813">Transport</keyword>
<evidence type="ECO:0000256" key="7">
    <source>
        <dbReference type="ARBA" id="ARBA00023136"/>
    </source>
</evidence>
<sequence length="507" mass="53576">MPAVFQHLPRKVMTTSPPVSADAAGAQKLRRSLKARHMYMIAIGGSIGTGLFVASGATVANAGPGGALLAYALIGFMVFLLMQSLGEMATYIPLAGSFGEYGRRFVSPSFGFALGWNYWYNWAITVAAELAAAALVMKYWFPDTPGWIWSAIFLALLFGLNALSARAYGEGEFWFALIKVAIVIFFLILGVLMIAGILGGGSPGLSNWTLAGPDGEKAPFVNGAAGILSVFMIAGFSFQGTELVAVAAGEAEDPDKNVPKAIRTVFIRILLFYIGAITVIGFLIPFTDSRLLDSSEDNIAVAPFTLVFDNAGILAAAAIMNAVILTSILSAGNSGLYASTRMLYALAKSGQAPKIFASLNSRGVPMPALLATTAIGAACFISSLIGDGAAYTWLVNASGLAGFITWMGIAWCHYKFRKAFVAQGHDVSELPFKAALFPLGPIVALVMCAVVVAGQNLEVYTGHIELGTLISAYIGLPLFLALWWGHKLVTKSSAIAPEDANLTRDMH</sequence>
<evidence type="ECO:0000256" key="2">
    <source>
        <dbReference type="ARBA" id="ARBA00008583"/>
    </source>
</evidence>
<dbReference type="GO" id="GO:0015171">
    <property type="term" value="F:amino acid transmembrane transporter activity"/>
    <property type="evidence" value="ECO:0007669"/>
    <property type="project" value="TreeGrafter"/>
</dbReference>
<feature type="transmembrane region" description="Helical" evidence="8">
    <location>
        <begin position="364"/>
        <end position="385"/>
    </location>
</feature>
<feature type="transmembrane region" description="Helical" evidence="8">
    <location>
        <begin position="176"/>
        <end position="198"/>
    </location>
</feature>
<dbReference type="InterPro" id="IPR050524">
    <property type="entry name" value="APC_YAT"/>
</dbReference>
<organism evidence="10 11">
    <name type="scientific">Corynebacterium aquilae DSM 44791</name>
    <dbReference type="NCBI Taxonomy" id="1431546"/>
    <lineage>
        <taxon>Bacteria</taxon>
        <taxon>Bacillati</taxon>
        <taxon>Actinomycetota</taxon>
        <taxon>Actinomycetes</taxon>
        <taxon>Mycobacteriales</taxon>
        <taxon>Corynebacteriaceae</taxon>
        <taxon>Corynebacterium</taxon>
    </lineage>
</organism>
<feature type="transmembrane region" description="Helical" evidence="8">
    <location>
        <begin position="218"/>
        <end position="238"/>
    </location>
</feature>
<dbReference type="EMBL" id="CP009245">
    <property type="protein sequence ID" value="APT84016.1"/>
    <property type="molecule type" value="Genomic_DNA"/>
</dbReference>
<evidence type="ECO:0000256" key="3">
    <source>
        <dbReference type="ARBA" id="ARBA00022448"/>
    </source>
</evidence>
<keyword evidence="11" id="KW-1185">Reference proteome</keyword>
<dbReference type="Pfam" id="PF00324">
    <property type="entry name" value="AA_permease"/>
    <property type="match status" value="1"/>
</dbReference>
<evidence type="ECO:0000259" key="9">
    <source>
        <dbReference type="Pfam" id="PF00324"/>
    </source>
</evidence>
<proteinExistence type="inferred from homology"/>
<gene>
    <name evidence="10" type="ORF">CAQU_01830</name>
</gene>
<evidence type="ECO:0000256" key="1">
    <source>
        <dbReference type="ARBA" id="ARBA00004141"/>
    </source>
</evidence>
<dbReference type="FunFam" id="1.20.1740.10:FF:000001">
    <property type="entry name" value="Amino acid permease"/>
    <property type="match status" value="1"/>
</dbReference>
<dbReference type="PANTHER" id="PTHR43341:SF1">
    <property type="entry name" value="GENERAL AMINO-ACID PERMEASE GAP1"/>
    <property type="match status" value="1"/>
</dbReference>
<feature type="transmembrane region" description="Helical" evidence="8">
    <location>
        <begin position="391"/>
        <end position="414"/>
    </location>
</feature>
<feature type="domain" description="Amino acid permease/ SLC12A" evidence="9">
    <location>
        <begin position="37"/>
        <end position="491"/>
    </location>
</feature>
<dbReference type="PIRSF" id="PIRSF006060">
    <property type="entry name" value="AA_transporter"/>
    <property type="match status" value="1"/>
</dbReference>
<dbReference type="GO" id="GO:0016020">
    <property type="term" value="C:membrane"/>
    <property type="evidence" value="ECO:0007669"/>
    <property type="project" value="UniProtKB-SubCell"/>
</dbReference>
<feature type="transmembrane region" description="Helical" evidence="8">
    <location>
        <begin position="311"/>
        <end position="332"/>
    </location>
</feature>
<keyword evidence="7 8" id="KW-0472">Membrane</keyword>
<feature type="transmembrane region" description="Helical" evidence="8">
    <location>
        <begin position="435"/>
        <end position="454"/>
    </location>
</feature>
<dbReference type="AlphaFoldDB" id="A0A1L7CDU7"/>
<evidence type="ECO:0000256" key="6">
    <source>
        <dbReference type="ARBA" id="ARBA00022989"/>
    </source>
</evidence>
<evidence type="ECO:0000313" key="10">
    <source>
        <dbReference type="EMBL" id="APT84016.1"/>
    </source>
</evidence>
<feature type="transmembrane region" description="Helical" evidence="8">
    <location>
        <begin position="466"/>
        <end position="485"/>
    </location>
</feature>
<evidence type="ECO:0000256" key="4">
    <source>
        <dbReference type="ARBA" id="ARBA00022692"/>
    </source>
</evidence>
<feature type="transmembrane region" description="Helical" evidence="8">
    <location>
        <begin position="265"/>
        <end position="286"/>
    </location>
</feature>